<gene>
    <name evidence="4" type="ORF">GSMUA_20140.1</name>
</gene>
<evidence type="ECO:0000313" key="6">
    <source>
        <dbReference type="Proteomes" id="UP000012960"/>
    </source>
</evidence>
<dbReference type="InParanoid" id="A0A804L4F8"/>
<dbReference type="Pfam" id="PF17135">
    <property type="entry name" value="Ribosomal_L18"/>
    <property type="match status" value="1"/>
</dbReference>
<evidence type="ECO:0000313" key="4">
    <source>
        <dbReference type="EMBL" id="CAG1863614.1"/>
    </source>
</evidence>
<proteinExistence type="predicted"/>
<dbReference type="AlphaFoldDB" id="A0A804L4F8"/>
<organism evidence="5 6">
    <name type="scientific">Musa acuminata subsp. malaccensis</name>
    <name type="common">Wild banana</name>
    <name type="synonym">Musa malaccensis</name>
    <dbReference type="NCBI Taxonomy" id="214687"/>
    <lineage>
        <taxon>Eukaryota</taxon>
        <taxon>Viridiplantae</taxon>
        <taxon>Streptophyta</taxon>
        <taxon>Embryophyta</taxon>
        <taxon>Tracheophyta</taxon>
        <taxon>Spermatophyta</taxon>
        <taxon>Magnoliopsida</taxon>
        <taxon>Liliopsida</taxon>
        <taxon>Zingiberales</taxon>
        <taxon>Musaceae</taxon>
        <taxon>Musa</taxon>
    </lineage>
</organism>
<accession>A0A804L4F8</accession>
<reference evidence="4" key="1">
    <citation type="submission" date="2021-03" db="EMBL/GenBank/DDBJ databases">
        <authorList>
            <consortium name="Genoscope - CEA"/>
            <person name="William W."/>
        </authorList>
    </citation>
    <scope>NUCLEOTIDE SEQUENCE</scope>
    <source>
        <strain evidence="4">Doubled-haploid Pahang</strain>
    </source>
</reference>
<sequence length="39" mass="4589">MSDDVYLMLLVKLSRFLVRRTGSKFDAVITEEAFHEQDQ</sequence>
<dbReference type="GO" id="GO:1990904">
    <property type="term" value="C:ribonucleoprotein complex"/>
    <property type="evidence" value="ECO:0007669"/>
    <property type="project" value="UniProtKB-KW"/>
</dbReference>
<feature type="domain" description="Large ribosomal subunit protein uL15/eL18" evidence="3">
    <location>
        <begin position="2"/>
        <end position="34"/>
    </location>
</feature>
<keyword evidence="1" id="KW-0689">Ribosomal protein</keyword>
<evidence type="ECO:0000256" key="1">
    <source>
        <dbReference type="ARBA" id="ARBA00022980"/>
    </source>
</evidence>
<dbReference type="Proteomes" id="UP000012960">
    <property type="component" value="Unplaced"/>
</dbReference>
<dbReference type="GO" id="GO:0005840">
    <property type="term" value="C:ribosome"/>
    <property type="evidence" value="ECO:0007669"/>
    <property type="project" value="UniProtKB-KW"/>
</dbReference>
<evidence type="ECO:0000313" key="5">
    <source>
        <dbReference type="EnsemblPlants" id="Ma11_p05250.1"/>
    </source>
</evidence>
<dbReference type="Gene3D" id="3.100.10.10">
    <property type="match status" value="1"/>
</dbReference>
<evidence type="ECO:0000256" key="2">
    <source>
        <dbReference type="ARBA" id="ARBA00023274"/>
    </source>
</evidence>
<name>A0A804L4F8_MUSAM</name>
<protein>
    <submittedName>
        <fullName evidence="4">(wild Malaysian banana) hypothetical protein</fullName>
    </submittedName>
</protein>
<keyword evidence="6" id="KW-1185">Reference proteome</keyword>
<dbReference type="EnsemblPlants" id="Ma11_t05250.1">
    <property type="protein sequence ID" value="Ma11_p05250.1"/>
    <property type="gene ID" value="Ma11_g05250"/>
</dbReference>
<dbReference type="Gramene" id="Ma11_t05250.1">
    <property type="protein sequence ID" value="Ma11_p05250.1"/>
    <property type="gene ID" value="Ma11_g05250"/>
</dbReference>
<keyword evidence="2" id="KW-0687">Ribonucleoprotein</keyword>
<reference evidence="5" key="2">
    <citation type="submission" date="2021-05" db="UniProtKB">
        <authorList>
            <consortium name="EnsemblPlants"/>
        </authorList>
    </citation>
    <scope>IDENTIFICATION</scope>
    <source>
        <strain evidence="5">subsp. malaccensis</strain>
    </source>
</reference>
<dbReference type="InterPro" id="IPR021131">
    <property type="entry name" value="Ribosomal_uL15/eL18"/>
</dbReference>
<dbReference type="EMBL" id="HG996475">
    <property type="protein sequence ID" value="CAG1863614.1"/>
    <property type="molecule type" value="Genomic_DNA"/>
</dbReference>
<evidence type="ECO:0000259" key="3">
    <source>
        <dbReference type="Pfam" id="PF17135"/>
    </source>
</evidence>